<accession>A0A7Z9ATM2</accession>
<dbReference type="Proteomes" id="UP000352698">
    <property type="component" value="Unassembled WGS sequence"/>
</dbReference>
<dbReference type="RefSeq" id="WP_010737395.1">
    <property type="nucleotide sequence ID" value="NZ_CABEEP010000001.1"/>
</dbReference>
<dbReference type="PANTHER" id="PTHR10353">
    <property type="entry name" value="GLYCOSYL HYDROLASE"/>
    <property type="match status" value="1"/>
</dbReference>
<dbReference type="PANTHER" id="PTHR10353:SF139">
    <property type="entry name" value="6-PHOSPHO-BETA-GLUCOSIDASE GMUD"/>
    <property type="match status" value="1"/>
</dbReference>
<dbReference type="Pfam" id="PF00232">
    <property type="entry name" value="Glyco_hydro_1"/>
    <property type="match status" value="1"/>
</dbReference>
<evidence type="ECO:0000313" key="5">
    <source>
        <dbReference type="EMBL" id="VTQ63014.1"/>
    </source>
</evidence>
<comment type="caution">
    <text evidence="5">The sequence shown here is derived from an EMBL/GenBank/DDBJ whole genome shotgun (WGS) entry which is preliminary data.</text>
</comment>
<dbReference type="InterPro" id="IPR017853">
    <property type="entry name" value="GH"/>
</dbReference>
<reference evidence="5 6" key="1">
    <citation type="submission" date="2019-05" db="EMBL/GenBank/DDBJ databases">
        <authorList>
            <consortium name="Pathogen Informatics"/>
        </authorList>
    </citation>
    <scope>NUCLEOTIDE SEQUENCE [LARGE SCALE GENOMIC DNA]</scope>
    <source>
        <strain evidence="5 6">NCTC12204</strain>
    </source>
</reference>
<protein>
    <submittedName>
        <fullName evidence="5">6-phospho-beta-glucosidase</fullName>
        <ecNumber evidence="5">3.2.1.86</ecNumber>
    </submittedName>
</protein>
<evidence type="ECO:0000256" key="1">
    <source>
        <dbReference type="ARBA" id="ARBA00010838"/>
    </source>
</evidence>
<sequence>MDTFPQNFLWGAAASAPQTEGAALVDGKSPSTWDKWFEIEPELFYNGTGPENTSNTYYQYKEDVACMKAMNLNSYRTSIAWTRLLPDGKTLNPQAVDFYRAYFQEMLDNGIEPIINLFHFDMPWWLMEKGGWEVRESVDHFAFYAKTAFEAFGDLVKKWATFNESLVHIECGYMGDAHWPKVHDFKRAIQVAYHTLLAHAKAVKEYRRSSFNDGQISIILNLAPVYSKSEEAEDVAAAKWADLFYIRSFLDCAVRGTFPEELVEVLRESDLLPKTETGDKEIFAENTVDFIGCNYYQPLRVQAPQEKKRPITGLRDLFRGYDWPEKRINPHRGWEIYPRGIYDIAMRLKNSYSNIPWYISENGIGVSQEERFNNKENMIDDNYRIDFLFEHLTQLQQAISEGSPCFGYHMWTFADCWSWLNAYKNRYGFYRVDLDNGYKRLPKQSSLWMAQVIAENRLVEPFAQNSSSH</sequence>
<dbReference type="InterPro" id="IPR001360">
    <property type="entry name" value="Glyco_hydro_1"/>
</dbReference>
<dbReference type="EC" id="3.2.1.86" evidence="5"/>
<gene>
    <name evidence="5" type="primary">gmuD_2</name>
    <name evidence="5" type="ORF">NCTC12204_01153</name>
</gene>
<evidence type="ECO:0000313" key="6">
    <source>
        <dbReference type="Proteomes" id="UP000352698"/>
    </source>
</evidence>
<dbReference type="AlphaFoldDB" id="A0A7Z9ATM2"/>
<dbReference type="Gene3D" id="3.20.20.80">
    <property type="entry name" value="Glycosidases"/>
    <property type="match status" value="1"/>
</dbReference>
<dbReference type="GO" id="GO:0016052">
    <property type="term" value="P:carbohydrate catabolic process"/>
    <property type="evidence" value="ECO:0007669"/>
    <property type="project" value="TreeGrafter"/>
</dbReference>
<evidence type="ECO:0000256" key="4">
    <source>
        <dbReference type="RuleBase" id="RU003690"/>
    </source>
</evidence>
<dbReference type="FunFam" id="3.20.20.80:FF:000004">
    <property type="entry name" value="Beta-glucosidase 6-phospho-beta-glucosidase"/>
    <property type="match status" value="1"/>
</dbReference>
<name>A0A7Z9ATM2_ENTHR</name>
<dbReference type="GO" id="GO:0005829">
    <property type="term" value="C:cytosol"/>
    <property type="evidence" value="ECO:0007669"/>
    <property type="project" value="TreeGrafter"/>
</dbReference>
<keyword evidence="3 5" id="KW-0326">Glycosidase</keyword>
<dbReference type="GO" id="GO:0008706">
    <property type="term" value="F:6-phospho-beta-glucosidase activity"/>
    <property type="evidence" value="ECO:0007669"/>
    <property type="project" value="UniProtKB-EC"/>
</dbReference>
<evidence type="ECO:0000256" key="2">
    <source>
        <dbReference type="ARBA" id="ARBA00022801"/>
    </source>
</evidence>
<dbReference type="PRINTS" id="PR00131">
    <property type="entry name" value="GLHYDRLASE1"/>
</dbReference>
<dbReference type="EMBL" id="CABEEP010000001">
    <property type="protein sequence ID" value="VTQ63014.1"/>
    <property type="molecule type" value="Genomic_DNA"/>
</dbReference>
<keyword evidence="2 5" id="KW-0378">Hydrolase</keyword>
<dbReference type="SUPFAM" id="SSF51445">
    <property type="entry name" value="(Trans)glycosidases"/>
    <property type="match status" value="1"/>
</dbReference>
<proteinExistence type="inferred from homology"/>
<evidence type="ECO:0000256" key="3">
    <source>
        <dbReference type="ARBA" id="ARBA00023295"/>
    </source>
</evidence>
<organism evidence="5 6">
    <name type="scientific">Enterococcus hirae</name>
    <dbReference type="NCBI Taxonomy" id="1354"/>
    <lineage>
        <taxon>Bacteria</taxon>
        <taxon>Bacillati</taxon>
        <taxon>Bacillota</taxon>
        <taxon>Bacilli</taxon>
        <taxon>Lactobacillales</taxon>
        <taxon>Enterococcaceae</taxon>
        <taxon>Enterococcus</taxon>
    </lineage>
</organism>
<comment type="similarity">
    <text evidence="1 4">Belongs to the glycosyl hydrolase 1 family.</text>
</comment>